<keyword evidence="2" id="KW-1185">Reference proteome</keyword>
<sequence>MDSQFINTPTTPYVVGAEAEIWQMHETAERKRVVEGVAPEVAGKRDGSHKCYSDKGMGFRSCTACNEDGLIG</sequence>
<dbReference type="Pfam" id="PF23733">
    <property type="entry name" value="GRXCR1-2_C"/>
    <property type="match status" value="1"/>
</dbReference>
<organism evidence="1 2">
    <name type="scientific">Acorus calamus</name>
    <name type="common">Sweet flag</name>
    <dbReference type="NCBI Taxonomy" id="4465"/>
    <lineage>
        <taxon>Eukaryota</taxon>
        <taxon>Viridiplantae</taxon>
        <taxon>Streptophyta</taxon>
        <taxon>Embryophyta</taxon>
        <taxon>Tracheophyta</taxon>
        <taxon>Spermatophyta</taxon>
        <taxon>Magnoliopsida</taxon>
        <taxon>Liliopsida</taxon>
        <taxon>Acoraceae</taxon>
        <taxon>Acorus</taxon>
    </lineage>
</organism>
<protein>
    <submittedName>
        <fullName evidence="1">Uncharacterized protein</fullName>
    </submittedName>
</protein>
<gene>
    <name evidence="1" type="ORF">QJS10_CPB21g00077</name>
</gene>
<name>A0AAV9C7K9_ACOCL</name>
<proteinExistence type="predicted"/>
<comment type="caution">
    <text evidence="1">The sequence shown here is derived from an EMBL/GenBank/DDBJ whole genome shotgun (WGS) entry which is preliminary data.</text>
</comment>
<evidence type="ECO:0000313" key="1">
    <source>
        <dbReference type="EMBL" id="KAK1284227.1"/>
    </source>
</evidence>
<evidence type="ECO:0000313" key="2">
    <source>
        <dbReference type="Proteomes" id="UP001180020"/>
    </source>
</evidence>
<reference evidence="1" key="2">
    <citation type="submission" date="2023-06" db="EMBL/GenBank/DDBJ databases">
        <authorList>
            <person name="Ma L."/>
            <person name="Liu K.-W."/>
            <person name="Li Z."/>
            <person name="Hsiao Y.-Y."/>
            <person name="Qi Y."/>
            <person name="Fu T."/>
            <person name="Tang G."/>
            <person name="Zhang D."/>
            <person name="Sun W.-H."/>
            <person name="Liu D.-K."/>
            <person name="Li Y."/>
            <person name="Chen G.-Z."/>
            <person name="Liu X.-D."/>
            <person name="Liao X.-Y."/>
            <person name="Jiang Y.-T."/>
            <person name="Yu X."/>
            <person name="Hao Y."/>
            <person name="Huang J."/>
            <person name="Zhao X.-W."/>
            <person name="Ke S."/>
            <person name="Chen Y.-Y."/>
            <person name="Wu W.-L."/>
            <person name="Hsu J.-L."/>
            <person name="Lin Y.-F."/>
            <person name="Huang M.-D."/>
            <person name="Li C.-Y."/>
            <person name="Huang L."/>
            <person name="Wang Z.-W."/>
            <person name="Zhao X."/>
            <person name="Zhong W.-Y."/>
            <person name="Peng D.-H."/>
            <person name="Ahmad S."/>
            <person name="Lan S."/>
            <person name="Zhang J.-S."/>
            <person name="Tsai W.-C."/>
            <person name="Van De Peer Y."/>
            <person name="Liu Z.-J."/>
        </authorList>
    </citation>
    <scope>NUCLEOTIDE SEQUENCE</scope>
    <source>
        <strain evidence="1">CP</strain>
        <tissue evidence="1">Leaves</tissue>
    </source>
</reference>
<dbReference type="EMBL" id="JAUJYO010000021">
    <property type="protein sequence ID" value="KAK1284227.1"/>
    <property type="molecule type" value="Genomic_DNA"/>
</dbReference>
<reference evidence="1" key="1">
    <citation type="journal article" date="2023" name="Nat. Commun.">
        <title>Diploid and tetraploid genomes of Acorus and the evolution of monocots.</title>
        <authorList>
            <person name="Ma L."/>
            <person name="Liu K.W."/>
            <person name="Li Z."/>
            <person name="Hsiao Y.Y."/>
            <person name="Qi Y."/>
            <person name="Fu T."/>
            <person name="Tang G.D."/>
            <person name="Zhang D."/>
            <person name="Sun W.H."/>
            <person name="Liu D.K."/>
            <person name="Li Y."/>
            <person name="Chen G.Z."/>
            <person name="Liu X.D."/>
            <person name="Liao X.Y."/>
            <person name="Jiang Y.T."/>
            <person name="Yu X."/>
            <person name="Hao Y."/>
            <person name="Huang J."/>
            <person name="Zhao X.W."/>
            <person name="Ke S."/>
            <person name="Chen Y.Y."/>
            <person name="Wu W.L."/>
            <person name="Hsu J.L."/>
            <person name="Lin Y.F."/>
            <person name="Huang M.D."/>
            <person name="Li C.Y."/>
            <person name="Huang L."/>
            <person name="Wang Z.W."/>
            <person name="Zhao X."/>
            <person name="Zhong W.Y."/>
            <person name="Peng D.H."/>
            <person name="Ahmad S."/>
            <person name="Lan S."/>
            <person name="Zhang J.S."/>
            <person name="Tsai W.C."/>
            <person name="Van de Peer Y."/>
            <person name="Liu Z.J."/>
        </authorList>
    </citation>
    <scope>NUCLEOTIDE SEQUENCE</scope>
    <source>
        <strain evidence="1">CP</strain>
    </source>
</reference>
<dbReference type="AlphaFoldDB" id="A0AAV9C7K9"/>
<accession>A0AAV9C7K9</accession>
<dbReference type="Proteomes" id="UP001180020">
    <property type="component" value="Unassembled WGS sequence"/>
</dbReference>